<comment type="caution">
    <text evidence="2">The sequence shown here is derived from an EMBL/GenBank/DDBJ whole genome shotgun (WGS) entry which is preliminary data.</text>
</comment>
<feature type="compositionally biased region" description="Low complexity" evidence="1">
    <location>
        <begin position="29"/>
        <end position="68"/>
    </location>
</feature>
<gene>
    <name evidence="2" type="ORF">NW762_007836</name>
</gene>
<feature type="region of interest" description="Disordered" evidence="1">
    <location>
        <begin position="120"/>
        <end position="154"/>
    </location>
</feature>
<evidence type="ECO:0000256" key="1">
    <source>
        <dbReference type="SAM" id="MobiDB-lite"/>
    </source>
</evidence>
<dbReference type="AlphaFoldDB" id="A0A9W8VD79"/>
<accession>A0A9W8VD79</accession>
<protein>
    <recommendedName>
        <fullName evidence="4">Myb-like domain-containing protein</fullName>
    </recommendedName>
</protein>
<keyword evidence="3" id="KW-1185">Reference proteome</keyword>
<organism evidence="2 3">
    <name type="scientific">Fusarium torreyae</name>
    <dbReference type="NCBI Taxonomy" id="1237075"/>
    <lineage>
        <taxon>Eukaryota</taxon>
        <taxon>Fungi</taxon>
        <taxon>Dikarya</taxon>
        <taxon>Ascomycota</taxon>
        <taxon>Pezizomycotina</taxon>
        <taxon>Sordariomycetes</taxon>
        <taxon>Hypocreomycetidae</taxon>
        <taxon>Hypocreales</taxon>
        <taxon>Nectriaceae</taxon>
        <taxon>Fusarium</taxon>
    </lineage>
</organism>
<feature type="compositionally biased region" description="Basic and acidic residues" evidence="1">
    <location>
        <begin position="144"/>
        <end position="154"/>
    </location>
</feature>
<proteinExistence type="predicted"/>
<sequence length="154" mass="16533">MSTKPWQQKALARGRTPLPENPGDQPRLASQGTASSSASVASGPPSSGTRSLAPISAAAQASSQAPVATGNQSYRFWPESELRRLIEMRNGGAEWSAIFRAFPNRTPEALKQTYHKRRHAMERRMEEEQAAAAAAAGDAESVDEEARGENKGAE</sequence>
<feature type="region of interest" description="Disordered" evidence="1">
    <location>
        <begin position="1"/>
        <end position="74"/>
    </location>
</feature>
<evidence type="ECO:0008006" key="4">
    <source>
        <dbReference type="Google" id="ProtNLM"/>
    </source>
</evidence>
<reference evidence="2" key="1">
    <citation type="submission" date="2022-09" db="EMBL/GenBank/DDBJ databases">
        <title>Fusarium specimens isolated from Avocado Roots.</title>
        <authorList>
            <person name="Stajich J."/>
            <person name="Roper C."/>
            <person name="Heimlech-Rivalta G."/>
        </authorList>
    </citation>
    <scope>NUCLEOTIDE SEQUENCE</scope>
    <source>
        <strain evidence="2">CF00136</strain>
    </source>
</reference>
<dbReference type="InterPro" id="IPR001005">
    <property type="entry name" value="SANT/Myb"/>
</dbReference>
<dbReference type="OrthoDB" id="4985370at2759"/>
<feature type="compositionally biased region" description="Low complexity" evidence="1">
    <location>
        <begin position="130"/>
        <end position="139"/>
    </location>
</feature>
<dbReference type="EMBL" id="JAOQAZ010000015">
    <property type="protein sequence ID" value="KAJ4258749.1"/>
    <property type="molecule type" value="Genomic_DNA"/>
</dbReference>
<dbReference type="Proteomes" id="UP001152049">
    <property type="component" value="Unassembled WGS sequence"/>
</dbReference>
<dbReference type="CDD" id="cd00167">
    <property type="entry name" value="SANT"/>
    <property type="match status" value="1"/>
</dbReference>
<evidence type="ECO:0000313" key="2">
    <source>
        <dbReference type="EMBL" id="KAJ4258749.1"/>
    </source>
</evidence>
<name>A0A9W8VD79_9HYPO</name>
<evidence type="ECO:0000313" key="3">
    <source>
        <dbReference type="Proteomes" id="UP001152049"/>
    </source>
</evidence>